<feature type="domain" description="Beta-lactamase class A catalytic" evidence="1">
    <location>
        <begin position="6"/>
        <end position="42"/>
    </location>
</feature>
<dbReference type="RefSeq" id="WP_112442957.1">
    <property type="nucleotide sequence ID" value="NZ_CBDRHE010000073.1"/>
</dbReference>
<dbReference type="GO" id="GO:0008800">
    <property type="term" value="F:beta-lactamase activity"/>
    <property type="evidence" value="ECO:0007669"/>
    <property type="project" value="InterPro"/>
</dbReference>
<organism evidence="2 3">
    <name type="scientific">Streptomyces cadmiisoli</name>
    <dbReference type="NCBI Taxonomy" id="2184053"/>
    <lineage>
        <taxon>Bacteria</taxon>
        <taxon>Bacillati</taxon>
        <taxon>Actinomycetota</taxon>
        <taxon>Actinomycetes</taxon>
        <taxon>Kitasatosporales</taxon>
        <taxon>Streptomycetaceae</taxon>
        <taxon>Streptomyces</taxon>
        <taxon>Streptomyces aurantiacus group</taxon>
    </lineage>
</organism>
<evidence type="ECO:0000313" key="2">
    <source>
        <dbReference type="EMBL" id="AWW43057.1"/>
    </source>
</evidence>
<dbReference type="EMBL" id="CP030074">
    <property type="protein sequence ID" value="AWW43057.1"/>
    <property type="molecule type" value="Genomic_DNA"/>
</dbReference>
<dbReference type="Gene3D" id="3.40.710.10">
    <property type="entry name" value="DD-peptidase/beta-lactamase superfamily"/>
    <property type="match status" value="1"/>
</dbReference>
<dbReference type="InterPro" id="IPR012338">
    <property type="entry name" value="Beta-lactam/transpept-like"/>
</dbReference>
<sequence length="68" mass="6980">MRRTASGWIVADKTGSGAYGTCHDVGIVWPPGRSPVVMSVLTTKHDTGAAPDSQLIAETASLPATALT</sequence>
<protein>
    <recommendedName>
        <fullName evidence="1">Beta-lactamase class A catalytic domain-containing protein</fullName>
    </recommendedName>
</protein>
<keyword evidence="2" id="KW-0614">Plasmid</keyword>
<dbReference type="Pfam" id="PF13354">
    <property type="entry name" value="Beta-lactamase2"/>
    <property type="match status" value="1"/>
</dbReference>
<reference evidence="3" key="1">
    <citation type="submission" date="2018-06" db="EMBL/GenBank/DDBJ databases">
        <authorList>
            <person name="Li K."/>
        </authorList>
    </citation>
    <scope>NUCLEOTIDE SEQUENCE [LARGE SCALE GENOMIC DNA]</scope>
    <source>
        <strain evidence="3">ZFG47</strain>
        <plasmid evidence="3">unnamed1</plasmid>
    </source>
</reference>
<dbReference type="Proteomes" id="UP000249616">
    <property type="component" value="Plasmid unnamed1"/>
</dbReference>
<name>A0A2Z4JDJ7_9ACTN</name>
<gene>
    <name evidence="2" type="ORF">DN051_41235</name>
</gene>
<evidence type="ECO:0000313" key="3">
    <source>
        <dbReference type="Proteomes" id="UP000249616"/>
    </source>
</evidence>
<dbReference type="KEGG" id="scad:DN051_41235"/>
<dbReference type="InterPro" id="IPR045155">
    <property type="entry name" value="Beta-lactam_cat"/>
</dbReference>
<dbReference type="AlphaFoldDB" id="A0A2Z4JDJ7"/>
<evidence type="ECO:0000259" key="1">
    <source>
        <dbReference type="Pfam" id="PF13354"/>
    </source>
</evidence>
<geneLocation type="plasmid" evidence="2 3">
    <name>unnamed1</name>
</geneLocation>
<dbReference type="SUPFAM" id="SSF56601">
    <property type="entry name" value="beta-lactamase/transpeptidase-like"/>
    <property type="match status" value="1"/>
</dbReference>
<keyword evidence="3" id="KW-1185">Reference proteome</keyword>
<dbReference type="GO" id="GO:0030655">
    <property type="term" value="P:beta-lactam antibiotic catabolic process"/>
    <property type="evidence" value="ECO:0007669"/>
    <property type="project" value="InterPro"/>
</dbReference>
<proteinExistence type="predicted"/>
<accession>A0A2Z4JDJ7</accession>